<keyword evidence="2" id="KW-0813">Transport</keyword>
<dbReference type="GO" id="GO:0051453">
    <property type="term" value="P:regulation of intracellular pH"/>
    <property type="evidence" value="ECO:0007669"/>
    <property type="project" value="TreeGrafter"/>
</dbReference>
<feature type="transmembrane region" description="Helical" evidence="11">
    <location>
        <begin position="32"/>
        <end position="60"/>
    </location>
</feature>
<feature type="transmembrane region" description="Helical" evidence="11">
    <location>
        <begin position="81"/>
        <end position="105"/>
    </location>
</feature>
<dbReference type="Gene3D" id="6.10.140.1330">
    <property type="match status" value="1"/>
</dbReference>
<feature type="transmembrane region" description="Helical" evidence="11">
    <location>
        <begin position="263"/>
        <end position="285"/>
    </location>
</feature>
<sequence length="478" mass="52009">MQNFEIILVLLLGAALLSLAAGRLKVPYPVFLALLGAAIAVIPGIPVFSLSSELILALLVAPVLLDAAHDISFRDLRRNKLPILSLVVVAVGLTCIAVTFIAKAFFPDMPWAAAIALGALLAPTDAVAAIAVMRQIELPHRIKVILEGESLFNDASSLLIYGLAVQTLVTGSFHVADALTAFLLVAVGSVCAGWILAKVIVRLLQQIQDPATSTVLQFVTIFGVWVLAEHLHLSGVITVVCYGLTAARAPSSSMSARVRIISFATWETVTFVLNILAFVLVGLQLRDILPLIRPEWVGIAFISLTAVILVRVLWVFLYHFLYVRGLIRPAPGVSLGRDDLKEGIVVGWSGMRGIVTLAAALALPDRFPYRNFILLVAFVVVLGTLLLQGLTLRLLLRLLNLPYDDQSEAETKLARAYVFGIMRTDAPSISDSKSMTPDKNILLARETLDDLRKSEKIGDGVYRKIEQEIDWLDLSNRK</sequence>
<dbReference type="PANTHER" id="PTHR10110:SF86">
    <property type="entry name" value="SODIUM_HYDROGEN EXCHANGER 7"/>
    <property type="match status" value="1"/>
</dbReference>
<keyword evidence="9 11" id="KW-0472">Membrane</keyword>
<accession>A0A6M2B971</accession>
<keyword evidence="3" id="KW-0050">Antiport</keyword>
<gene>
    <name evidence="13" type="ORF">GW579_17095</name>
</gene>
<evidence type="ECO:0000256" key="8">
    <source>
        <dbReference type="ARBA" id="ARBA00023065"/>
    </source>
</evidence>
<evidence type="ECO:0000313" key="14">
    <source>
        <dbReference type="Proteomes" id="UP000476696"/>
    </source>
</evidence>
<evidence type="ECO:0000256" key="10">
    <source>
        <dbReference type="ARBA" id="ARBA00023201"/>
    </source>
</evidence>
<feature type="transmembrane region" description="Helical" evidence="11">
    <location>
        <begin position="182"/>
        <end position="204"/>
    </location>
</feature>
<dbReference type="AlphaFoldDB" id="A0A6M2B971"/>
<evidence type="ECO:0000256" key="5">
    <source>
        <dbReference type="ARBA" id="ARBA00022692"/>
    </source>
</evidence>
<dbReference type="GO" id="GO:0005886">
    <property type="term" value="C:plasma membrane"/>
    <property type="evidence" value="ECO:0007669"/>
    <property type="project" value="UniProtKB-SubCell"/>
</dbReference>
<dbReference type="GO" id="GO:0015386">
    <property type="term" value="F:potassium:proton antiporter activity"/>
    <property type="evidence" value="ECO:0007669"/>
    <property type="project" value="TreeGrafter"/>
</dbReference>
<feature type="domain" description="Cation/H+ exchanger transmembrane" evidence="12">
    <location>
        <begin position="12"/>
        <end position="397"/>
    </location>
</feature>
<keyword evidence="5 11" id="KW-0812">Transmembrane</keyword>
<feature type="transmembrane region" description="Helical" evidence="11">
    <location>
        <begin position="234"/>
        <end position="251"/>
    </location>
</feature>
<proteinExistence type="predicted"/>
<organism evidence="13 14">
    <name type="scientific">Rahnella contaminans</name>
    <dbReference type="NCBI Taxonomy" id="2703882"/>
    <lineage>
        <taxon>Bacteria</taxon>
        <taxon>Pseudomonadati</taxon>
        <taxon>Pseudomonadota</taxon>
        <taxon>Gammaproteobacteria</taxon>
        <taxon>Enterobacterales</taxon>
        <taxon>Yersiniaceae</taxon>
        <taxon>Rahnella</taxon>
    </lineage>
</organism>
<dbReference type="Pfam" id="PF00999">
    <property type="entry name" value="Na_H_Exchanger"/>
    <property type="match status" value="1"/>
</dbReference>
<evidence type="ECO:0000256" key="4">
    <source>
        <dbReference type="ARBA" id="ARBA00022475"/>
    </source>
</evidence>
<comment type="subcellular location">
    <subcellularLocation>
        <location evidence="1">Cell membrane</location>
        <topology evidence="1">Multi-pass membrane protein</topology>
    </subcellularLocation>
</comment>
<dbReference type="RefSeq" id="WP_165060472.1">
    <property type="nucleotide sequence ID" value="NZ_JAADJS010000003.1"/>
</dbReference>
<comment type="caution">
    <text evidence="13">The sequence shown here is derived from an EMBL/GenBank/DDBJ whole genome shotgun (WGS) entry which is preliminary data.</text>
</comment>
<keyword evidence="10" id="KW-0739">Sodium transport</keyword>
<evidence type="ECO:0000256" key="9">
    <source>
        <dbReference type="ARBA" id="ARBA00023136"/>
    </source>
</evidence>
<evidence type="ECO:0000256" key="11">
    <source>
        <dbReference type="SAM" id="Phobius"/>
    </source>
</evidence>
<protein>
    <submittedName>
        <fullName evidence="13">Sodium:proton antiporter</fullName>
    </submittedName>
</protein>
<keyword evidence="6 11" id="KW-1133">Transmembrane helix</keyword>
<evidence type="ECO:0000256" key="7">
    <source>
        <dbReference type="ARBA" id="ARBA00023053"/>
    </source>
</evidence>
<dbReference type="PANTHER" id="PTHR10110">
    <property type="entry name" value="SODIUM/HYDROGEN EXCHANGER"/>
    <property type="match status" value="1"/>
</dbReference>
<evidence type="ECO:0000256" key="1">
    <source>
        <dbReference type="ARBA" id="ARBA00004651"/>
    </source>
</evidence>
<dbReference type="EMBL" id="JAADJS010000003">
    <property type="protein sequence ID" value="NGX88797.1"/>
    <property type="molecule type" value="Genomic_DNA"/>
</dbReference>
<feature type="transmembrane region" description="Helical" evidence="11">
    <location>
        <begin position="369"/>
        <end position="387"/>
    </location>
</feature>
<dbReference type="InterPro" id="IPR006153">
    <property type="entry name" value="Cation/H_exchanger_TM"/>
</dbReference>
<dbReference type="Proteomes" id="UP000476696">
    <property type="component" value="Unassembled WGS sequence"/>
</dbReference>
<evidence type="ECO:0000256" key="2">
    <source>
        <dbReference type="ARBA" id="ARBA00022448"/>
    </source>
</evidence>
<feature type="transmembrane region" description="Helical" evidence="11">
    <location>
        <begin position="297"/>
        <end position="322"/>
    </location>
</feature>
<name>A0A6M2B971_9GAMM</name>
<keyword evidence="7" id="KW-0915">Sodium</keyword>
<dbReference type="InterPro" id="IPR018422">
    <property type="entry name" value="Cation/H_exchanger_CPA1"/>
</dbReference>
<feature type="transmembrane region" description="Helical" evidence="11">
    <location>
        <begin position="111"/>
        <end position="133"/>
    </location>
</feature>
<reference evidence="13 14" key="1">
    <citation type="submission" date="2020-01" db="EMBL/GenBank/DDBJ databases">
        <authorList>
            <person name="Lee S.D."/>
        </authorList>
    </citation>
    <scope>NUCLEOTIDE SEQUENCE [LARGE SCALE GENOMIC DNA]</scope>
    <source>
        <strain evidence="13 14">Lac-M11</strain>
    </source>
</reference>
<keyword evidence="4" id="KW-1003">Cell membrane</keyword>
<dbReference type="GO" id="GO:0098719">
    <property type="term" value="P:sodium ion import across plasma membrane"/>
    <property type="evidence" value="ECO:0007669"/>
    <property type="project" value="TreeGrafter"/>
</dbReference>
<keyword evidence="8" id="KW-0406">Ion transport</keyword>
<evidence type="ECO:0000256" key="6">
    <source>
        <dbReference type="ARBA" id="ARBA00022989"/>
    </source>
</evidence>
<evidence type="ECO:0000259" key="12">
    <source>
        <dbReference type="Pfam" id="PF00999"/>
    </source>
</evidence>
<reference evidence="13 14" key="2">
    <citation type="submission" date="2020-03" db="EMBL/GenBank/DDBJ databases">
        <title>Rahnella aceri sp. nov., isoated from traditional Jeju Makgeolli.</title>
        <authorList>
            <person name="Kim I.S."/>
            <person name="Jeon D."/>
        </authorList>
    </citation>
    <scope>NUCLEOTIDE SEQUENCE [LARGE SCALE GENOMIC DNA]</scope>
    <source>
        <strain evidence="13 14">Lac-M11</strain>
    </source>
</reference>
<evidence type="ECO:0000256" key="3">
    <source>
        <dbReference type="ARBA" id="ARBA00022449"/>
    </source>
</evidence>
<evidence type="ECO:0000313" key="13">
    <source>
        <dbReference type="EMBL" id="NGX88797.1"/>
    </source>
</evidence>
<keyword evidence="14" id="KW-1185">Reference proteome</keyword>
<dbReference type="GO" id="GO:0015385">
    <property type="term" value="F:sodium:proton antiporter activity"/>
    <property type="evidence" value="ECO:0007669"/>
    <property type="project" value="InterPro"/>
</dbReference>